<dbReference type="PATRIC" id="fig|989403.3.peg.3980"/>
<reference evidence="1 2" key="1">
    <citation type="journal article" date="2016" name="Front. Microbiol.">
        <title>Comparative Genomic Analysis Reveals a Diverse Repertoire of Genes Involved in Prokaryote-Eukaryote Interactions within the Pseudovibrio Genus.</title>
        <authorList>
            <person name="Romano S."/>
            <person name="Fernandez-Guerra A."/>
            <person name="Reen F.J."/>
            <person name="Glockner F.O."/>
            <person name="Crowley S.P."/>
            <person name="O'Sullivan O."/>
            <person name="Cotter P.D."/>
            <person name="Adams C."/>
            <person name="Dobson A.D."/>
            <person name="O'Gara F."/>
        </authorList>
    </citation>
    <scope>NUCLEOTIDE SEQUENCE [LARGE SCALE GENOMIC DNA]</scope>
    <source>
        <strain evidence="1 2">Ad2</strain>
    </source>
</reference>
<name>A0A165VTK3_9HYPH</name>
<gene>
    <name evidence="1" type="ORF">PsAD2_03678</name>
</gene>
<sequence>MNNNTSLESLPATGRFSLRCKEQNIAVLSRALGLALPTKISLQVAANGRTALMLGPDEWVLSCECDDRPAIKEALAKVCESAPHSLTDISSRERSIRVKGREAAALLNTSCPRNLAELPSGRGVRTIFDSVQVILTREETDQYRLDIWCSFFPHVHALLSAANAEFKSGV</sequence>
<dbReference type="Pfam" id="PF04268">
    <property type="entry name" value="SoxG"/>
    <property type="match status" value="1"/>
</dbReference>
<dbReference type="Gene3D" id="3.30.70.1520">
    <property type="entry name" value="Heterotetrameric sarcosine oxidase"/>
    <property type="match status" value="1"/>
</dbReference>
<dbReference type="Proteomes" id="UP000076577">
    <property type="component" value="Unassembled WGS sequence"/>
</dbReference>
<dbReference type="OrthoDB" id="9814782at2"/>
<dbReference type="SUPFAM" id="SSF103025">
    <property type="entry name" value="Folate-binding domain"/>
    <property type="match status" value="1"/>
</dbReference>
<organism evidence="1 2">
    <name type="scientific">Pseudovibrio axinellae</name>
    <dbReference type="NCBI Taxonomy" id="989403"/>
    <lineage>
        <taxon>Bacteria</taxon>
        <taxon>Pseudomonadati</taxon>
        <taxon>Pseudomonadota</taxon>
        <taxon>Alphaproteobacteria</taxon>
        <taxon>Hyphomicrobiales</taxon>
        <taxon>Stappiaceae</taxon>
        <taxon>Pseudovibrio</taxon>
    </lineage>
</organism>
<dbReference type="Gene3D" id="3.30.1360.120">
    <property type="entry name" value="Probable tRNA modification gtpase trme, domain 1"/>
    <property type="match status" value="1"/>
</dbReference>
<dbReference type="EMBL" id="LMCB01000074">
    <property type="protein sequence ID" value="KZL15422.1"/>
    <property type="molecule type" value="Genomic_DNA"/>
</dbReference>
<proteinExistence type="predicted"/>
<dbReference type="AlphaFoldDB" id="A0A165VTK3"/>
<protein>
    <submittedName>
        <fullName evidence="1">Sarcosine oxidase, gamma subunit family</fullName>
    </submittedName>
</protein>
<dbReference type="InterPro" id="IPR027266">
    <property type="entry name" value="TrmE/GcvT-like"/>
</dbReference>
<dbReference type="InterPro" id="IPR007375">
    <property type="entry name" value="SoxG"/>
</dbReference>
<dbReference type="RefSeq" id="WP_068009232.1">
    <property type="nucleotide sequence ID" value="NZ_FOFM01000012.1"/>
</dbReference>
<accession>A0A165VTK3</accession>
<keyword evidence="2" id="KW-1185">Reference proteome</keyword>
<evidence type="ECO:0000313" key="2">
    <source>
        <dbReference type="Proteomes" id="UP000076577"/>
    </source>
</evidence>
<evidence type="ECO:0000313" key="1">
    <source>
        <dbReference type="EMBL" id="KZL15422.1"/>
    </source>
</evidence>
<dbReference type="STRING" id="989403.SAMN05421798_11275"/>
<comment type="caution">
    <text evidence="1">The sequence shown here is derived from an EMBL/GenBank/DDBJ whole genome shotgun (WGS) entry which is preliminary data.</text>
</comment>